<gene>
    <name evidence="1" type="ORF">OsJ_17975</name>
</gene>
<dbReference type="Proteomes" id="UP000007752">
    <property type="component" value="Chromosome 5"/>
</dbReference>
<protein>
    <submittedName>
        <fullName evidence="1">Uncharacterized protein</fullName>
    </submittedName>
</protein>
<name>B9FKD8_ORYSJ</name>
<reference evidence="1" key="2">
    <citation type="submission" date="2008-12" db="EMBL/GenBank/DDBJ databases">
        <title>Improved gene annotation of the rice (Oryza sativa) genomes.</title>
        <authorList>
            <person name="Wang J."/>
            <person name="Li R."/>
            <person name="Fan W."/>
            <person name="Huang Q."/>
            <person name="Zhang J."/>
            <person name="Zhou Y."/>
            <person name="Hu Y."/>
            <person name="Zi S."/>
            <person name="Li J."/>
            <person name="Ni P."/>
            <person name="Zheng H."/>
            <person name="Zhang Y."/>
            <person name="Zhao M."/>
            <person name="Hao Q."/>
            <person name="McDermott J."/>
            <person name="Samudrala R."/>
            <person name="Kristiansen K."/>
            <person name="Wong G.K.-S."/>
        </authorList>
    </citation>
    <scope>NUCLEOTIDE SEQUENCE</scope>
</reference>
<reference evidence="1" key="1">
    <citation type="journal article" date="2005" name="PLoS Biol.">
        <title>The genomes of Oryza sativa: a history of duplications.</title>
        <authorList>
            <person name="Yu J."/>
            <person name="Wang J."/>
            <person name="Lin W."/>
            <person name="Li S."/>
            <person name="Li H."/>
            <person name="Zhou J."/>
            <person name="Ni P."/>
            <person name="Dong W."/>
            <person name="Hu S."/>
            <person name="Zeng C."/>
            <person name="Zhang J."/>
            <person name="Zhang Y."/>
            <person name="Li R."/>
            <person name="Xu Z."/>
            <person name="Li S."/>
            <person name="Li X."/>
            <person name="Zheng H."/>
            <person name="Cong L."/>
            <person name="Lin L."/>
            <person name="Yin J."/>
            <person name="Geng J."/>
            <person name="Li G."/>
            <person name="Shi J."/>
            <person name="Liu J."/>
            <person name="Lv H."/>
            <person name="Li J."/>
            <person name="Wang J."/>
            <person name="Deng Y."/>
            <person name="Ran L."/>
            <person name="Shi X."/>
            <person name="Wang X."/>
            <person name="Wu Q."/>
            <person name="Li C."/>
            <person name="Ren X."/>
            <person name="Wang J."/>
            <person name="Wang X."/>
            <person name="Li D."/>
            <person name="Liu D."/>
            <person name="Zhang X."/>
            <person name="Ji Z."/>
            <person name="Zhao W."/>
            <person name="Sun Y."/>
            <person name="Zhang Z."/>
            <person name="Bao J."/>
            <person name="Han Y."/>
            <person name="Dong L."/>
            <person name="Ji J."/>
            <person name="Chen P."/>
            <person name="Wu S."/>
            <person name="Liu J."/>
            <person name="Xiao Y."/>
            <person name="Bu D."/>
            <person name="Tan J."/>
            <person name="Yang L."/>
            <person name="Ye C."/>
            <person name="Zhang J."/>
            <person name="Xu J."/>
            <person name="Zhou Y."/>
            <person name="Yu Y."/>
            <person name="Zhang B."/>
            <person name="Zhuang S."/>
            <person name="Wei H."/>
            <person name="Liu B."/>
            <person name="Lei M."/>
            <person name="Yu H."/>
            <person name="Li Y."/>
            <person name="Xu H."/>
            <person name="Wei S."/>
            <person name="He X."/>
            <person name="Fang L."/>
            <person name="Zhang Z."/>
            <person name="Zhang Y."/>
            <person name="Huang X."/>
            <person name="Su Z."/>
            <person name="Tong W."/>
            <person name="Li J."/>
            <person name="Tong Z."/>
            <person name="Li S."/>
            <person name="Ye J."/>
            <person name="Wang L."/>
            <person name="Fang L."/>
            <person name="Lei T."/>
            <person name="Chen C."/>
            <person name="Chen H."/>
            <person name="Xu Z."/>
            <person name="Li H."/>
            <person name="Huang H."/>
            <person name="Zhang F."/>
            <person name="Xu H."/>
            <person name="Li N."/>
            <person name="Zhao C."/>
            <person name="Li S."/>
            <person name="Dong L."/>
            <person name="Huang Y."/>
            <person name="Li L."/>
            <person name="Xi Y."/>
            <person name="Qi Q."/>
            <person name="Li W."/>
            <person name="Zhang B."/>
            <person name="Hu W."/>
            <person name="Zhang Y."/>
            <person name="Tian X."/>
            <person name="Jiao Y."/>
            <person name="Liang X."/>
            <person name="Jin J."/>
            <person name="Gao L."/>
            <person name="Zheng W."/>
            <person name="Hao B."/>
            <person name="Liu S."/>
            <person name="Wang W."/>
            <person name="Yuan L."/>
            <person name="Cao M."/>
            <person name="McDermott J."/>
            <person name="Samudrala R."/>
            <person name="Wang J."/>
            <person name="Wong G.K."/>
            <person name="Yang H."/>
        </authorList>
    </citation>
    <scope>NUCLEOTIDE SEQUENCE [LARGE SCALE GENOMIC DNA]</scope>
</reference>
<proteinExistence type="predicted"/>
<organism evidence="1">
    <name type="scientific">Oryza sativa subsp. japonica</name>
    <name type="common">Rice</name>
    <dbReference type="NCBI Taxonomy" id="39947"/>
    <lineage>
        <taxon>Eukaryota</taxon>
        <taxon>Viridiplantae</taxon>
        <taxon>Streptophyta</taxon>
        <taxon>Embryophyta</taxon>
        <taxon>Tracheophyta</taxon>
        <taxon>Spermatophyta</taxon>
        <taxon>Magnoliopsida</taxon>
        <taxon>Liliopsida</taxon>
        <taxon>Poales</taxon>
        <taxon>Poaceae</taxon>
        <taxon>BOP clade</taxon>
        <taxon>Oryzoideae</taxon>
        <taxon>Oryzeae</taxon>
        <taxon>Oryzinae</taxon>
        <taxon>Oryza</taxon>
        <taxon>Oryza sativa</taxon>
    </lineage>
</organism>
<accession>B9FKD8</accession>
<dbReference type="EMBL" id="CM000142">
    <property type="protein sequence ID" value="EEE63166.1"/>
    <property type="molecule type" value="Genomic_DNA"/>
</dbReference>
<evidence type="ECO:0000313" key="1">
    <source>
        <dbReference type="EMBL" id="EEE63166.1"/>
    </source>
</evidence>
<sequence length="95" mass="10608">MGRALIRQPQHIYSVYQNNDKFSSSDATGAARCVFHSSVIVARLLPITLGQVFQRIDVVSKDFGNIVDVELGGPWLLLPVEIDKSETIINVQPWK</sequence>
<dbReference type="AlphaFoldDB" id="B9FKD8"/>